<feature type="chain" id="PRO_5005329628" evidence="1">
    <location>
        <begin position="17"/>
        <end position="177"/>
    </location>
</feature>
<sequence length="177" mass="20653">MVVSLVLLASLVHSHSTFHFACPTNQIFIASYVGRETIKIHCDGITFCHKDSDYRRKGIMCKYYEDEYACGGKTIFLSEIRKDFNEDRIRHTCCLNKNNAFNAFNCHIHEIPEKKIRKINDDSFEFTSSEEGHLRGRIGFQTSSEESDPYQFFTIPFNRLKYNKKPKYVVKSISKTK</sequence>
<dbReference type="STRING" id="75913.A0A0K0FGB9"/>
<reference evidence="3" key="2">
    <citation type="submission" date="2015-08" db="UniProtKB">
        <authorList>
            <consortium name="WormBaseParasite"/>
        </authorList>
    </citation>
    <scope>IDENTIFICATION</scope>
</reference>
<dbReference type="AlphaFoldDB" id="A0A0K0FGB9"/>
<keyword evidence="1" id="KW-0732">Signal</keyword>
<reference evidence="2" key="1">
    <citation type="submission" date="2014-07" db="EMBL/GenBank/DDBJ databases">
        <authorList>
            <person name="Martin A.A"/>
            <person name="De Silva N."/>
        </authorList>
    </citation>
    <scope>NUCLEOTIDE SEQUENCE</scope>
</reference>
<proteinExistence type="predicted"/>
<organism evidence="2 3">
    <name type="scientific">Strongyloides venezuelensis</name>
    <name type="common">Threadworm</name>
    <dbReference type="NCBI Taxonomy" id="75913"/>
    <lineage>
        <taxon>Eukaryota</taxon>
        <taxon>Metazoa</taxon>
        <taxon>Ecdysozoa</taxon>
        <taxon>Nematoda</taxon>
        <taxon>Chromadorea</taxon>
        <taxon>Rhabditida</taxon>
        <taxon>Tylenchina</taxon>
        <taxon>Panagrolaimomorpha</taxon>
        <taxon>Strongyloidoidea</taxon>
        <taxon>Strongyloididae</taxon>
        <taxon>Strongyloides</taxon>
    </lineage>
</organism>
<feature type="signal peptide" evidence="1">
    <location>
        <begin position="1"/>
        <end position="16"/>
    </location>
</feature>
<accession>A0A0K0FGB9</accession>
<keyword evidence="2" id="KW-1185">Reference proteome</keyword>
<evidence type="ECO:0000313" key="2">
    <source>
        <dbReference type="Proteomes" id="UP000035680"/>
    </source>
</evidence>
<name>A0A0K0FGB9_STRVS</name>
<evidence type="ECO:0000256" key="1">
    <source>
        <dbReference type="SAM" id="SignalP"/>
    </source>
</evidence>
<protein>
    <submittedName>
        <fullName evidence="3">Uncharacterized protein</fullName>
    </submittedName>
</protein>
<dbReference type="Proteomes" id="UP000035680">
    <property type="component" value="Unassembled WGS sequence"/>
</dbReference>
<evidence type="ECO:0000313" key="3">
    <source>
        <dbReference type="WBParaSite" id="SVE_0792000.1"/>
    </source>
</evidence>
<dbReference type="WBParaSite" id="SVE_0792000.1">
    <property type="protein sequence ID" value="SVE_0792000.1"/>
    <property type="gene ID" value="SVE_0792000"/>
</dbReference>